<reference evidence="6" key="1">
    <citation type="submission" date="2020-06" db="EMBL/GenBank/DDBJ databases">
        <authorList>
            <consortium name="Plant Systems Biology data submission"/>
        </authorList>
    </citation>
    <scope>NUCLEOTIDE SEQUENCE</scope>
    <source>
        <strain evidence="6">D6</strain>
    </source>
</reference>
<dbReference type="GO" id="GO:0006574">
    <property type="term" value="P:L-valine catabolic process"/>
    <property type="evidence" value="ECO:0007669"/>
    <property type="project" value="TreeGrafter"/>
</dbReference>
<feature type="domain" description="Aldehyde dehydrogenase" evidence="5">
    <location>
        <begin position="64"/>
        <end position="530"/>
    </location>
</feature>
<dbReference type="InterPro" id="IPR016161">
    <property type="entry name" value="Ald_DH/histidinol_DH"/>
</dbReference>
<protein>
    <recommendedName>
        <fullName evidence="2">methylmalonate-semialdehyde dehydrogenase (CoA acylating)</fullName>
        <ecNumber evidence="2">1.2.1.27</ecNumber>
    </recommendedName>
</protein>
<dbReference type="InterPro" id="IPR015590">
    <property type="entry name" value="Aldehyde_DH_dom"/>
</dbReference>
<comment type="similarity">
    <text evidence="1">Belongs to the aldehyde dehydrogenase family.</text>
</comment>
<evidence type="ECO:0000256" key="2">
    <source>
        <dbReference type="ARBA" id="ARBA00013048"/>
    </source>
</evidence>
<evidence type="ECO:0000259" key="5">
    <source>
        <dbReference type="Pfam" id="PF00171"/>
    </source>
</evidence>
<dbReference type="AlphaFoldDB" id="A0A9N8EKR7"/>
<name>A0A9N8EKR7_9STRA</name>
<dbReference type="InterPro" id="IPR010061">
    <property type="entry name" value="MeMal-semiAld_DH"/>
</dbReference>
<keyword evidence="4" id="KW-0520">NAD</keyword>
<accession>A0A9N8EKR7</accession>
<evidence type="ECO:0000313" key="6">
    <source>
        <dbReference type="EMBL" id="CAB9523567.1"/>
    </source>
</evidence>
<gene>
    <name evidence="6" type="ORF">SEMRO_1432_G272130.1</name>
</gene>
<dbReference type="GO" id="GO:0005739">
    <property type="term" value="C:mitochondrion"/>
    <property type="evidence" value="ECO:0007669"/>
    <property type="project" value="TreeGrafter"/>
</dbReference>
<dbReference type="InterPro" id="IPR016160">
    <property type="entry name" value="Ald_DH_CS_CYS"/>
</dbReference>
<dbReference type="FunFam" id="3.40.309.10:FF:000002">
    <property type="entry name" value="Methylmalonate-semialdehyde dehydrogenase (Acylating)"/>
    <property type="match status" value="1"/>
</dbReference>
<evidence type="ECO:0000256" key="3">
    <source>
        <dbReference type="ARBA" id="ARBA00023002"/>
    </source>
</evidence>
<dbReference type="EMBL" id="CAICTM010001430">
    <property type="protein sequence ID" value="CAB9523567.1"/>
    <property type="molecule type" value="Genomic_DNA"/>
</dbReference>
<proteinExistence type="inferred from homology"/>
<evidence type="ECO:0000313" key="7">
    <source>
        <dbReference type="Proteomes" id="UP001153069"/>
    </source>
</evidence>
<dbReference type="GO" id="GO:0006210">
    <property type="term" value="P:thymine catabolic process"/>
    <property type="evidence" value="ECO:0007669"/>
    <property type="project" value="TreeGrafter"/>
</dbReference>
<dbReference type="GO" id="GO:0004491">
    <property type="term" value="F:methylmalonate-semialdehyde dehydrogenase (acylating, NAD) activity"/>
    <property type="evidence" value="ECO:0007669"/>
    <property type="project" value="UniProtKB-EC"/>
</dbReference>
<dbReference type="PANTHER" id="PTHR43866:SF3">
    <property type="entry name" value="METHYLMALONATE-SEMIALDEHYDE DEHYDROGENASE [ACYLATING], MITOCHONDRIAL"/>
    <property type="match status" value="1"/>
</dbReference>
<keyword evidence="3" id="KW-0560">Oxidoreductase</keyword>
<dbReference type="InterPro" id="IPR016162">
    <property type="entry name" value="Ald_DH_N"/>
</dbReference>
<sequence length="553" mass="58833">MKILTPVFALKQALRQKSALSSVRHFGASGDVVPTADSMMALSKEHWLDSSTGVYKNYVKGSFVEAQDSGTFHSVFNPATNELIGKVPDTSDAEFDSIVAKAQTAFEDWKTVPVQQRQRVMLEYQRLIRENTNELAGLITLENGKTIADAKGDVFRGLEVVETACQAAPLLLGDSLAGIATNIDCISYREPLGVCAGIAPFNFPAMIPLWMFPLAVTAGNTFVLKPSEKTPGASMLLADLATKAGLPEGVLSIAHGGKSTVDNICRHPAIKAISFVGSNAAGEYIHEEGSKHGKRVQANLGAKNHAVLLPDASRDATVKAIVGAAFGAAGQRCMALSTLVCVGKTQEWIDDIVQGAKELTVGGGFDVGVDVGPLISTQSQERVHHIIDQAAKEGAQVPLDGRQKGNVEGYPNGNFVHPTVLANVSTENIAYREEIFGPVLTCVEPVDTLEEAIQLINGNPYGNGVALFTSSGAAARKFTHEIQAGQVGINVPIPVPLPMFSFTGNKASIRGDINFYGKSGVQFYTQLKTVTTNWPVDENTDLGGVIMPTMGKK</sequence>
<dbReference type="NCBIfam" id="TIGR01722">
    <property type="entry name" value="MMSDH"/>
    <property type="match status" value="1"/>
</dbReference>
<dbReference type="CDD" id="cd07085">
    <property type="entry name" value="ALDH_F6_MMSDH"/>
    <property type="match status" value="1"/>
</dbReference>
<comment type="caution">
    <text evidence="6">The sequence shown here is derived from an EMBL/GenBank/DDBJ whole genome shotgun (WGS) entry which is preliminary data.</text>
</comment>
<evidence type="ECO:0000256" key="4">
    <source>
        <dbReference type="ARBA" id="ARBA00023027"/>
    </source>
</evidence>
<dbReference type="InterPro" id="IPR016163">
    <property type="entry name" value="Ald_DH_C"/>
</dbReference>
<dbReference type="FunFam" id="3.40.605.10:FF:000003">
    <property type="entry name" value="Methylmalonate-semialdehyde dehydrogenase [acylating]"/>
    <property type="match status" value="1"/>
</dbReference>
<dbReference type="Gene3D" id="3.40.309.10">
    <property type="entry name" value="Aldehyde Dehydrogenase, Chain A, domain 2"/>
    <property type="match status" value="1"/>
</dbReference>
<dbReference type="PROSITE" id="PS00070">
    <property type="entry name" value="ALDEHYDE_DEHYDR_CYS"/>
    <property type="match status" value="1"/>
</dbReference>
<keyword evidence="7" id="KW-1185">Reference proteome</keyword>
<dbReference type="OrthoDB" id="310895at2759"/>
<dbReference type="SUPFAM" id="SSF53720">
    <property type="entry name" value="ALDH-like"/>
    <property type="match status" value="1"/>
</dbReference>
<evidence type="ECO:0000256" key="1">
    <source>
        <dbReference type="ARBA" id="ARBA00009986"/>
    </source>
</evidence>
<dbReference type="Pfam" id="PF00171">
    <property type="entry name" value="Aldedh"/>
    <property type="match status" value="1"/>
</dbReference>
<dbReference type="EC" id="1.2.1.27" evidence="2"/>
<dbReference type="Proteomes" id="UP001153069">
    <property type="component" value="Unassembled WGS sequence"/>
</dbReference>
<dbReference type="PANTHER" id="PTHR43866">
    <property type="entry name" value="MALONATE-SEMIALDEHYDE DEHYDROGENASE"/>
    <property type="match status" value="1"/>
</dbReference>
<dbReference type="Gene3D" id="3.40.605.10">
    <property type="entry name" value="Aldehyde Dehydrogenase, Chain A, domain 1"/>
    <property type="match status" value="1"/>
</dbReference>
<organism evidence="6 7">
    <name type="scientific">Seminavis robusta</name>
    <dbReference type="NCBI Taxonomy" id="568900"/>
    <lineage>
        <taxon>Eukaryota</taxon>
        <taxon>Sar</taxon>
        <taxon>Stramenopiles</taxon>
        <taxon>Ochrophyta</taxon>
        <taxon>Bacillariophyta</taxon>
        <taxon>Bacillariophyceae</taxon>
        <taxon>Bacillariophycidae</taxon>
        <taxon>Naviculales</taxon>
        <taxon>Naviculaceae</taxon>
        <taxon>Seminavis</taxon>
    </lineage>
</organism>